<dbReference type="OrthoDB" id="19619at2759"/>
<keyword evidence="5" id="KW-0687">Ribonucleoprotein</keyword>
<dbReference type="InterPro" id="IPR032710">
    <property type="entry name" value="NTF2-like_dom_sf"/>
</dbReference>
<evidence type="ECO:0000256" key="1">
    <source>
        <dbReference type="ARBA" id="ARBA00004173"/>
    </source>
</evidence>
<evidence type="ECO:0000256" key="3">
    <source>
        <dbReference type="ARBA" id="ARBA00022980"/>
    </source>
</evidence>
<dbReference type="AlphaFoldDB" id="A0A6P3DZ79"/>
<dbReference type="SUPFAM" id="SSF54427">
    <property type="entry name" value="NTF2-like"/>
    <property type="match status" value="1"/>
</dbReference>
<dbReference type="GO" id="GO:1990904">
    <property type="term" value="C:ribonucleoprotein complex"/>
    <property type="evidence" value="ECO:0007669"/>
    <property type="project" value="UniProtKB-KW"/>
</dbReference>
<feature type="region of interest" description="Disordered" evidence="9">
    <location>
        <begin position="307"/>
        <end position="338"/>
    </location>
</feature>
<dbReference type="KEGG" id="bim:100749956"/>
<evidence type="ECO:0000313" key="12">
    <source>
        <dbReference type="RefSeq" id="XP_003490224.1"/>
    </source>
</evidence>
<keyword evidence="3 12" id="KW-0689">Ribosomal protein</keyword>
<name>A0A6P3DZ79_BOMIM</name>
<dbReference type="CTD" id="84311"/>
<evidence type="ECO:0000256" key="9">
    <source>
        <dbReference type="SAM" id="MobiDB-lite"/>
    </source>
</evidence>
<dbReference type="InterPro" id="IPR007379">
    <property type="entry name" value="Tim44-like_dom"/>
</dbReference>
<sequence>MIQRYRNAICIFGKYMQNNLPVMLGPINYPVPNDSSQQVRNIKKHFNPKYRKERGKKVIKIKLPAFDDDDDENNSKIRTKLKEAGILPQRNWSERPVFISSTPTIFDSYVAPEGDGKFSPINPTGAKQKFEFIEKKSKSFMALRKIKTYEDNYSSDTFRENLLNVYKKAHEALCRKDQDEILQYVTETAYPLMIHNVANKTIVWKFLESLEPARIVHARVTSLISRNNLFAQVTIRFHTQQLLCIYDRFGRVLLGSETVKKDVLDYIVFEKHISNVYGTWRIHGKIIPNWLTPNEISATTYILPKKKEEPSSSDSAVESVAQVVPPETLDKQHTDAKP</sequence>
<evidence type="ECO:0000256" key="7">
    <source>
        <dbReference type="ARBA" id="ARBA00039448"/>
    </source>
</evidence>
<evidence type="ECO:0000259" key="10">
    <source>
        <dbReference type="SMART" id="SM00978"/>
    </source>
</evidence>
<dbReference type="RefSeq" id="XP_003490224.1">
    <property type="nucleotide sequence ID" value="XM_003490176.4"/>
</dbReference>
<feature type="compositionally biased region" description="Basic and acidic residues" evidence="9">
    <location>
        <begin position="328"/>
        <end position="338"/>
    </location>
</feature>
<comment type="similarity">
    <text evidence="6">Belongs to the mitochondrion-specific ribosomal protein mL45 family.</text>
</comment>
<reference evidence="12 13" key="1">
    <citation type="submission" date="2025-04" db="UniProtKB">
        <authorList>
            <consortium name="RefSeq"/>
        </authorList>
    </citation>
    <scope>IDENTIFICATION</scope>
</reference>
<evidence type="ECO:0000313" key="11">
    <source>
        <dbReference type="Proteomes" id="UP000515180"/>
    </source>
</evidence>
<dbReference type="Proteomes" id="UP000515180">
    <property type="component" value="Unplaced"/>
</dbReference>
<dbReference type="GO" id="GO:0005739">
    <property type="term" value="C:mitochondrion"/>
    <property type="evidence" value="ECO:0007669"/>
    <property type="project" value="UniProtKB-SubCell"/>
</dbReference>
<evidence type="ECO:0000313" key="13">
    <source>
        <dbReference type="RefSeq" id="XP_024223993.1"/>
    </source>
</evidence>
<dbReference type="FunFam" id="3.10.450.240:FF:000003">
    <property type="entry name" value="39S ribosomal protein L45, mitochondrial"/>
    <property type="match status" value="1"/>
</dbReference>
<gene>
    <name evidence="12 13" type="primary">LOC100749956</name>
</gene>
<keyword evidence="11" id="KW-1185">Reference proteome</keyword>
<dbReference type="RefSeq" id="XP_024223993.1">
    <property type="nucleotide sequence ID" value="XM_024368225.2"/>
</dbReference>
<dbReference type="PANTHER" id="PTHR28554:SF1">
    <property type="entry name" value="LARGE RIBOSOMAL SUBUNIT PROTEIN ML45"/>
    <property type="match status" value="1"/>
</dbReference>
<evidence type="ECO:0000256" key="4">
    <source>
        <dbReference type="ARBA" id="ARBA00023128"/>
    </source>
</evidence>
<dbReference type="GO" id="GO:0005840">
    <property type="term" value="C:ribosome"/>
    <property type="evidence" value="ECO:0007669"/>
    <property type="project" value="UniProtKB-KW"/>
</dbReference>
<keyword evidence="4" id="KW-0496">Mitochondrion</keyword>
<evidence type="ECO:0000256" key="5">
    <source>
        <dbReference type="ARBA" id="ARBA00023274"/>
    </source>
</evidence>
<dbReference type="OMA" id="HTHMAAK"/>
<proteinExistence type="inferred from homology"/>
<dbReference type="Gene3D" id="3.10.450.240">
    <property type="match status" value="1"/>
</dbReference>
<comment type="subcellular location">
    <subcellularLocation>
        <location evidence="1">Mitochondrion</location>
    </subcellularLocation>
</comment>
<dbReference type="GeneID" id="100749956"/>
<evidence type="ECO:0000256" key="6">
    <source>
        <dbReference type="ARBA" id="ARBA00038073"/>
    </source>
</evidence>
<dbReference type="PANTHER" id="PTHR28554">
    <property type="entry name" value="39S RIBOSOMAL PROTEIN L45, MITOCHONDRIAL"/>
    <property type="match status" value="1"/>
</dbReference>
<dbReference type="Pfam" id="PF04280">
    <property type="entry name" value="Tim44"/>
    <property type="match status" value="1"/>
</dbReference>
<accession>A0A6P3DZ79</accession>
<dbReference type="SMART" id="SM00978">
    <property type="entry name" value="Tim44"/>
    <property type="match status" value="1"/>
</dbReference>
<dbReference type="InterPro" id="IPR051975">
    <property type="entry name" value="mtLSU_mL45"/>
</dbReference>
<evidence type="ECO:0000256" key="8">
    <source>
        <dbReference type="ARBA" id="ARBA00043031"/>
    </source>
</evidence>
<organism evidence="11 12">
    <name type="scientific">Bombus impatiens</name>
    <name type="common">Bumblebee</name>
    <dbReference type="NCBI Taxonomy" id="132113"/>
    <lineage>
        <taxon>Eukaryota</taxon>
        <taxon>Metazoa</taxon>
        <taxon>Ecdysozoa</taxon>
        <taxon>Arthropoda</taxon>
        <taxon>Hexapoda</taxon>
        <taxon>Insecta</taxon>
        <taxon>Pterygota</taxon>
        <taxon>Neoptera</taxon>
        <taxon>Endopterygota</taxon>
        <taxon>Hymenoptera</taxon>
        <taxon>Apocrita</taxon>
        <taxon>Aculeata</taxon>
        <taxon>Apoidea</taxon>
        <taxon>Anthophila</taxon>
        <taxon>Apidae</taxon>
        <taxon>Bombus</taxon>
        <taxon>Pyrobombus</taxon>
    </lineage>
</organism>
<keyword evidence="2" id="KW-0809">Transit peptide</keyword>
<evidence type="ECO:0000256" key="2">
    <source>
        <dbReference type="ARBA" id="ARBA00022946"/>
    </source>
</evidence>
<protein>
    <recommendedName>
        <fullName evidence="7">Large ribosomal subunit protein mL45</fullName>
    </recommendedName>
    <alternativeName>
        <fullName evidence="8">39S ribosomal protein L45, mitochondrial</fullName>
    </alternativeName>
</protein>
<feature type="domain" description="Tim44-like" evidence="10">
    <location>
        <begin position="139"/>
        <end position="287"/>
    </location>
</feature>